<dbReference type="AlphaFoldDB" id="A0A455W3G7"/>
<feature type="transmembrane region" description="Helical" evidence="1">
    <location>
        <begin position="52"/>
        <end position="72"/>
    </location>
</feature>
<organism evidence="2">
    <name type="scientific">Marinobacter nauticus</name>
    <name type="common">Marinobacter hydrocarbonoclasticus</name>
    <name type="synonym">Marinobacter aquaeolei</name>
    <dbReference type="NCBI Taxonomy" id="2743"/>
    <lineage>
        <taxon>Bacteria</taxon>
        <taxon>Pseudomonadati</taxon>
        <taxon>Pseudomonadota</taxon>
        <taxon>Gammaproteobacteria</taxon>
        <taxon>Pseudomonadales</taxon>
        <taxon>Marinobacteraceae</taxon>
        <taxon>Marinobacter</taxon>
    </lineage>
</organism>
<gene>
    <name evidence="2" type="ORF">YBY_16420</name>
</gene>
<protein>
    <recommendedName>
        <fullName evidence="3">Holin</fullName>
    </recommendedName>
</protein>
<evidence type="ECO:0008006" key="3">
    <source>
        <dbReference type="Google" id="ProtNLM"/>
    </source>
</evidence>
<accession>A0A455W3G7</accession>
<name>A0A455W3G7_MARNT</name>
<evidence type="ECO:0000256" key="1">
    <source>
        <dbReference type="SAM" id="Phobius"/>
    </source>
</evidence>
<keyword evidence="1" id="KW-1133">Transmembrane helix</keyword>
<proteinExistence type="predicted"/>
<dbReference type="EMBL" id="AP019537">
    <property type="protein sequence ID" value="BBJ03794.1"/>
    <property type="molecule type" value="Genomic_DNA"/>
</dbReference>
<sequence length="110" mass="12276">MKKMPEKIIAVFMAKMAPYWEVLFAVLMALIGGALAFLNDVQTGDRKWDLRAFLLDVFTSAFFGYVTFMVFVELFSWSPSMSAAACAVVGHLGAKNVKKLLTGFITRKLQ</sequence>
<keyword evidence="1" id="KW-0812">Transmembrane</keyword>
<dbReference type="InterPro" id="IPR032126">
    <property type="entry name" value="LydA_holin"/>
</dbReference>
<keyword evidence="1" id="KW-0472">Membrane</keyword>
<evidence type="ECO:0000313" key="2">
    <source>
        <dbReference type="EMBL" id="BBJ03794.1"/>
    </source>
</evidence>
<dbReference type="Pfam" id="PF16083">
    <property type="entry name" value="Phage_holin_3_3"/>
    <property type="match status" value="1"/>
</dbReference>
<reference evidence="2" key="1">
    <citation type="submission" date="2019-03" db="EMBL/GenBank/DDBJ databases">
        <title>Whole genome analysis of nitrate-reducing bacteria Marinobacter hydrocarbonoclasticus YB03.</title>
        <authorList>
            <person name="Azam A.H."/>
            <person name="Yuk S.R."/>
            <person name="Kamarisima K."/>
            <person name="Miyanaga K."/>
            <person name="Tanji Y."/>
        </authorList>
    </citation>
    <scope>NUCLEOTIDE SEQUENCE</scope>
    <source>
        <strain evidence="2">YB03</strain>
    </source>
</reference>